<protein>
    <recommendedName>
        <fullName evidence="4">ATP/GTP-binding protein</fullName>
    </recommendedName>
</protein>
<evidence type="ECO:0000313" key="3">
    <source>
        <dbReference type="Proteomes" id="UP000225972"/>
    </source>
</evidence>
<organism evidence="2 3">
    <name type="scientific">Pelagimonas phthalicica</name>
    <dbReference type="NCBI Taxonomy" id="1037362"/>
    <lineage>
        <taxon>Bacteria</taxon>
        <taxon>Pseudomonadati</taxon>
        <taxon>Pseudomonadota</taxon>
        <taxon>Alphaproteobacteria</taxon>
        <taxon>Rhodobacterales</taxon>
        <taxon>Roseobacteraceae</taxon>
        <taxon>Pelagimonas</taxon>
    </lineage>
</organism>
<sequence>MMKLQTLTMTVLASAFAMTAQAETIWSAEGFDWPESAIELQETGQIVVSNMVGSPFEPDGNGFLSLLSASGEVIEKQWITGMHAPKGMAIAGGHLFAADLDTLRIVDLATGTLVNSIKVDEAGLLNDVTSDGENVYISDMLTHTIWRYSDGNVEPILQGGSLTHPNGLLWDQDRLLIGNWGPGMKEDFTTDAPGDLIAWTPGTDKVEVIVSQLANIDGVIRLNGKLLVNDWITGEIFEVSDSGEVSKTAQFGQGLADIGAGDGVILMPHMLTGKVEALAIK</sequence>
<feature type="signal peptide" evidence="1">
    <location>
        <begin position="1"/>
        <end position="22"/>
    </location>
</feature>
<dbReference type="EMBL" id="FXXP01000001">
    <property type="protein sequence ID" value="SMX26632.1"/>
    <property type="molecule type" value="Genomic_DNA"/>
</dbReference>
<keyword evidence="3" id="KW-1185">Reference proteome</keyword>
<gene>
    <name evidence="2" type="ORF">TRP8649_00717</name>
</gene>
<dbReference type="AlphaFoldDB" id="A0A238J9J8"/>
<evidence type="ECO:0000313" key="2">
    <source>
        <dbReference type="EMBL" id="SMX26632.1"/>
    </source>
</evidence>
<dbReference type="Gene3D" id="2.120.10.30">
    <property type="entry name" value="TolB, C-terminal domain"/>
    <property type="match status" value="1"/>
</dbReference>
<reference evidence="3" key="1">
    <citation type="submission" date="2017-05" db="EMBL/GenBank/DDBJ databases">
        <authorList>
            <person name="Rodrigo-Torres L."/>
            <person name="Arahal R. D."/>
            <person name="Lucena T."/>
        </authorList>
    </citation>
    <scope>NUCLEOTIDE SEQUENCE [LARGE SCALE GENOMIC DNA]</scope>
    <source>
        <strain evidence="3">CECT 8649</strain>
    </source>
</reference>
<evidence type="ECO:0000256" key="1">
    <source>
        <dbReference type="SAM" id="SignalP"/>
    </source>
</evidence>
<proteinExistence type="predicted"/>
<name>A0A238J9J8_9RHOB</name>
<dbReference type="SUPFAM" id="SSF63825">
    <property type="entry name" value="YWTD domain"/>
    <property type="match status" value="1"/>
</dbReference>
<evidence type="ECO:0008006" key="4">
    <source>
        <dbReference type="Google" id="ProtNLM"/>
    </source>
</evidence>
<dbReference type="Proteomes" id="UP000225972">
    <property type="component" value="Unassembled WGS sequence"/>
</dbReference>
<dbReference type="InterPro" id="IPR011042">
    <property type="entry name" value="6-blade_b-propeller_TolB-like"/>
</dbReference>
<feature type="chain" id="PRO_5012579362" description="ATP/GTP-binding protein" evidence="1">
    <location>
        <begin position="23"/>
        <end position="281"/>
    </location>
</feature>
<keyword evidence="1" id="KW-0732">Signal</keyword>
<accession>A0A238J9J8</accession>